<evidence type="ECO:0000259" key="3">
    <source>
        <dbReference type="PROSITE" id="PS50835"/>
    </source>
</evidence>
<accession>A0ABQ7SD70</accession>
<keyword evidence="1" id="KW-1133">Transmembrane helix</keyword>
<dbReference type="InterPro" id="IPR007110">
    <property type="entry name" value="Ig-like_dom"/>
</dbReference>
<dbReference type="Proteomes" id="UP000825002">
    <property type="component" value="Unassembled WGS sequence"/>
</dbReference>
<reference evidence="4 5" key="1">
    <citation type="submission" date="2020-10" db="EMBL/GenBank/DDBJ databases">
        <authorList>
            <person name="Klimov P.B."/>
            <person name="Dyachkov S.M."/>
            <person name="Chetverikov P.E."/>
        </authorList>
    </citation>
    <scope>NUCLEOTIDE SEQUENCE [LARGE SCALE GENOMIC DNA]</scope>
    <source>
        <strain evidence="4">BMOC 18-1129-001#AD2665</strain>
        <tissue evidence="4">Entire mites</tissue>
    </source>
</reference>
<gene>
    <name evidence="4" type="ORF">GZH46_00087</name>
</gene>
<organism evidence="4 5">
    <name type="scientific">Fragariocoptes setiger</name>
    <dbReference type="NCBI Taxonomy" id="1670756"/>
    <lineage>
        <taxon>Eukaryota</taxon>
        <taxon>Metazoa</taxon>
        <taxon>Ecdysozoa</taxon>
        <taxon>Arthropoda</taxon>
        <taxon>Chelicerata</taxon>
        <taxon>Arachnida</taxon>
        <taxon>Acari</taxon>
        <taxon>Acariformes</taxon>
        <taxon>Trombidiformes</taxon>
        <taxon>Prostigmata</taxon>
        <taxon>Eupodina</taxon>
        <taxon>Eriophyoidea</taxon>
        <taxon>Phytoptidae</taxon>
        <taxon>Fragariocoptes</taxon>
    </lineage>
</organism>
<feature type="domain" description="Ig-like" evidence="3">
    <location>
        <begin position="28"/>
        <end position="139"/>
    </location>
</feature>
<keyword evidence="1" id="KW-0472">Membrane</keyword>
<dbReference type="InterPro" id="IPR036179">
    <property type="entry name" value="Ig-like_dom_sf"/>
</dbReference>
<feature type="signal peptide" evidence="2">
    <location>
        <begin position="1"/>
        <end position="23"/>
    </location>
</feature>
<protein>
    <recommendedName>
        <fullName evidence="3">Ig-like domain-containing protein</fullName>
    </recommendedName>
</protein>
<evidence type="ECO:0000256" key="2">
    <source>
        <dbReference type="SAM" id="SignalP"/>
    </source>
</evidence>
<proteinExistence type="predicted"/>
<keyword evidence="5" id="KW-1185">Reference proteome</keyword>
<dbReference type="InterPro" id="IPR013783">
    <property type="entry name" value="Ig-like_fold"/>
</dbReference>
<sequence>MLASITNSLLLILPLFMLSSIDCLCNWPITSNIIDAPKGQSLILRCPIDESKAQTVIGWKLNNRLRKVNNRWPIQLSRSQSKRYRSLSLGAVPKLWRLLSRSRHSSEPASQVLDDFVIADRAIVVIENVTDADAGCYTCYYRQSWYENLKNGATLWLSNAIIPFQELPFDMHCMVIPAIECIIKSSFVVKPFFDSTIQIMSTISNDNNRRAIVSSVASKNGEILHISSNNKNIDSIKQDDDGVLLLGSNRFVSLPEQRFDSRKKVSLLTSYTQRMTNWFVNIWKYKLFILITLLSVQIVVILITLIMYAIDDARLLVPRLFGR</sequence>
<feature type="chain" id="PRO_5047288581" description="Ig-like domain-containing protein" evidence="2">
    <location>
        <begin position="24"/>
        <end position="323"/>
    </location>
</feature>
<dbReference type="SUPFAM" id="SSF48726">
    <property type="entry name" value="Immunoglobulin"/>
    <property type="match status" value="1"/>
</dbReference>
<dbReference type="PROSITE" id="PS50835">
    <property type="entry name" value="IG_LIKE"/>
    <property type="match status" value="1"/>
</dbReference>
<dbReference type="InterPro" id="IPR003599">
    <property type="entry name" value="Ig_sub"/>
</dbReference>
<keyword evidence="1" id="KW-0812">Transmembrane</keyword>
<evidence type="ECO:0000256" key="1">
    <source>
        <dbReference type="SAM" id="Phobius"/>
    </source>
</evidence>
<dbReference type="SMART" id="SM00409">
    <property type="entry name" value="IG"/>
    <property type="match status" value="1"/>
</dbReference>
<evidence type="ECO:0000313" key="5">
    <source>
        <dbReference type="Proteomes" id="UP000825002"/>
    </source>
</evidence>
<dbReference type="Gene3D" id="2.60.40.10">
    <property type="entry name" value="Immunoglobulins"/>
    <property type="match status" value="1"/>
</dbReference>
<comment type="caution">
    <text evidence="4">The sequence shown here is derived from an EMBL/GenBank/DDBJ whole genome shotgun (WGS) entry which is preliminary data.</text>
</comment>
<dbReference type="EMBL" id="JAIFTH010000009">
    <property type="protein sequence ID" value="KAG9511336.1"/>
    <property type="molecule type" value="Genomic_DNA"/>
</dbReference>
<name>A0ABQ7SD70_9ACAR</name>
<keyword evidence="2" id="KW-0732">Signal</keyword>
<evidence type="ECO:0000313" key="4">
    <source>
        <dbReference type="EMBL" id="KAG9511336.1"/>
    </source>
</evidence>
<feature type="transmembrane region" description="Helical" evidence="1">
    <location>
        <begin position="287"/>
        <end position="310"/>
    </location>
</feature>